<comment type="caution">
    <text evidence="1">The sequence shown here is derived from an EMBL/GenBank/DDBJ whole genome shotgun (WGS) entry which is preliminary data.</text>
</comment>
<name>A0A8S1K4U5_PARPR</name>
<gene>
    <name evidence="1" type="ORF">PPRIM_AZ9-3.1.T0140209</name>
</gene>
<evidence type="ECO:0000313" key="2">
    <source>
        <dbReference type="Proteomes" id="UP000688137"/>
    </source>
</evidence>
<keyword evidence="2" id="KW-1185">Reference proteome</keyword>
<accession>A0A8S1K4U5</accession>
<organism evidence="1 2">
    <name type="scientific">Paramecium primaurelia</name>
    <dbReference type="NCBI Taxonomy" id="5886"/>
    <lineage>
        <taxon>Eukaryota</taxon>
        <taxon>Sar</taxon>
        <taxon>Alveolata</taxon>
        <taxon>Ciliophora</taxon>
        <taxon>Intramacronucleata</taxon>
        <taxon>Oligohymenophorea</taxon>
        <taxon>Peniculida</taxon>
        <taxon>Parameciidae</taxon>
        <taxon>Paramecium</taxon>
    </lineage>
</organism>
<evidence type="ECO:0000313" key="1">
    <source>
        <dbReference type="EMBL" id="CAD8049877.1"/>
    </source>
</evidence>
<dbReference type="EMBL" id="CAJJDM010000011">
    <property type="protein sequence ID" value="CAD8049877.1"/>
    <property type="molecule type" value="Genomic_DNA"/>
</dbReference>
<dbReference type="OMA" id="NIPQCIP"/>
<reference evidence="1" key="1">
    <citation type="submission" date="2021-01" db="EMBL/GenBank/DDBJ databases">
        <authorList>
            <consortium name="Genoscope - CEA"/>
            <person name="William W."/>
        </authorList>
    </citation>
    <scope>NUCLEOTIDE SEQUENCE</scope>
</reference>
<protein>
    <submittedName>
        <fullName evidence="1">Uncharacterized protein</fullName>
    </submittedName>
</protein>
<dbReference type="AlphaFoldDB" id="A0A8S1K4U5"/>
<dbReference type="Proteomes" id="UP000688137">
    <property type="component" value="Unassembled WGS sequence"/>
</dbReference>
<proteinExistence type="predicted"/>
<sequence>MSSFLNVQKTINQEKNVALSKQIQKKKRKNQYTVEFNFGSNIDVSQLKEIIVINQNIPQCIPQNIIFRLNSNIQFPNTVESQYQLGFLNIDPHSYNYKVARYDKYNSYHIFNLETIHRPYTSFEIIKEVLMKEDASLFESFEQFHKKNTDISKYNIVNESKLIEFERNIQGPFTLYIQKNKNGIITTTARVMNDAYLQMIGVNEEILKDYVFQTGLLPQSFAGDGNPRWSQTLAIIFKCNASMTFGQLMLVNYQGQKFPVYMKSQNFYIFNQEDNSYTEYLYYFYEVDQKWINNKQIDENTLDYFNRKSISNNEDTNEVEYQKRCGFRKL</sequence>